<comment type="caution">
    <text evidence="1">The sequence shown here is derived from an EMBL/GenBank/DDBJ whole genome shotgun (WGS) entry which is preliminary data.</text>
</comment>
<evidence type="ECO:0000313" key="1">
    <source>
        <dbReference type="EMBL" id="KAK9834566.1"/>
    </source>
</evidence>
<proteinExistence type="predicted"/>
<dbReference type="AlphaFoldDB" id="A0AAW1RN31"/>
<dbReference type="Proteomes" id="UP001438707">
    <property type="component" value="Unassembled WGS sequence"/>
</dbReference>
<accession>A0AAW1RN31</accession>
<gene>
    <name evidence="1" type="ORF">WJX74_004774</name>
</gene>
<keyword evidence="2" id="KW-1185">Reference proteome</keyword>
<organism evidence="1 2">
    <name type="scientific">Apatococcus lobatus</name>
    <dbReference type="NCBI Taxonomy" id="904363"/>
    <lineage>
        <taxon>Eukaryota</taxon>
        <taxon>Viridiplantae</taxon>
        <taxon>Chlorophyta</taxon>
        <taxon>core chlorophytes</taxon>
        <taxon>Trebouxiophyceae</taxon>
        <taxon>Chlorellales</taxon>
        <taxon>Chlorellaceae</taxon>
        <taxon>Apatococcus</taxon>
    </lineage>
</organism>
<reference evidence="1 2" key="1">
    <citation type="journal article" date="2024" name="Nat. Commun.">
        <title>Phylogenomics reveals the evolutionary origins of lichenization in chlorophyte algae.</title>
        <authorList>
            <person name="Puginier C."/>
            <person name="Libourel C."/>
            <person name="Otte J."/>
            <person name="Skaloud P."/>
            <person name="Haon M."/>
            <person name="Grisel S."/>
            <person name="Petersen M."/>
            <person name="Berrin J.G."/>
            <person name="Delaux P.M."/>
            <person name="Dal Grande F."/>
            <person name="Keller J."/>
        </authorList>
    </citation>
    <scope>NUCLEOTIDE SEQUENCE [LARGE SCALE GENOMIC DNA]</scope>
    <source>
        <strain evidence="1 2">SAG 2145</strain>
    </source>
</reference>
<sequence>MLEILERLVDLIYPFLPSLKLKTASLGSPAKPSHLAEPKVLQYHMHGLVVVQDALEPAEKLPDDPFHRLLMNDGGFVELHNDYVAKKQSGYVERGQTRLCHLPLPSDMSQLPFRPYVAHLGISKPLLYLVPMELIHQTL</sequence>
<protein>
    <submittedName>
        <fullName evidence="1">Uncharacterized protein</fullName>
    </submittedName>
</protein>
<name>A0AAW1RN31_9CHLO</name>
<evidence type="ECO:0000313" key="2">
    <source>
        <dbReference type="Proteomes" id="UP001438707"/>
    </source>
</evidence>
<dbReference type="EMBL" id="JALJOS010000009">
    <property type="protein sequence ID" value="KAK9834566.1"/>
    <property type="molecule type" value="Genomic_DNA"/>
</dbReference>